<evidence type="ECO:0000256" key="1">
    <source>
        <dbReference type="SAM" id="MobiDB-lite"/>
    </source>
</evidence>
<proteinExistence type="predicted"/>
<dbReference type="GO" id="GO:0004672">
    <property type="term" value="F:protein kinase activity"/>
    <property type="evidence" value="ECO:0007669"/>
    <property type="project" value="InterPro"/>
</dbReference>
<dbReference type="GO" id="GO:0007165">
    <property type="term" value="P:signal transduction"/>
    <property type="evidence" value="ECO:0007669"/>
    <property type="project" value="TreeGrafter"/>
</dbReference>
<dbReference type="InterPro" id="IPR050167">
    <property type="entry name" value="Ser_Thr_protein_kinase"/>
</dbReference>
<accession>A0AAD7BFU9</accession>
<evidence type="ECO:0000313" key="3">
    <source>
        <dbReference type="EMBL" id="KAJ7619551.1"/>
    </source>
</evidence>
<dbReference type="PROSITE" id="PS50011">
    <property type="entry name" value="PROTEIN_KINASE_DOM"/>
    <property type="match status" value="1"/>
</dbReference>
<dbReference type="InterPro" id="IPR011009">
    <property type="entry name" value="Kinase-like_dom_sf"/>
</dbReference>
<protein>
    <submittedName>
        <fullName evidence="3">Kinase-like domain-containing protein</fullName>
    </submittedName>
</protein>
<evidence type="ECO:0000313" key="4">
    <source>
        <dbReference type="Proteomes" id="UP001221142"/>
    </source>
</evidence>
<keyword evidence="3" id="KW-0808">Transferase</keyword>
<dbReference type="Pfam" id="PF07714">
    <property type="entry name" value="PK_Tyr_Ser-Thr"/>
    <property type="match status" value="1"/>
</dbReference>
<evidence type="ECO:0000259" key="2">
    <source>
        <dbReference type="PROSITE" id="PS50011"/>
    </source>
</evidence>
<comment type="caution">
    <text evidence="3">The sequence shown here is derived from an EMBL/GenBank/DDBJ whole genome shotgun (WGS) entry which is preliminary data.</text>
</comment>
<keyword evidence="3" id="KW-0418">Kinase</keyword>
<sequence>MNTHNADIELPAASGSPESTEKLSETPWNLNACPAVSFDSDSGSDGFTPVPHQYHGDDLGHRDKLTGRWLKVVSDIEEKVYKTVGHHERILNYFGTRNGYLELDYQPKGDLWVYLAEHKDLPLSLRLKWAMQIAEGLAELHARSIVWADAHFRNVLVTDDLNVVLCDFAFSVFDPAPLHKWMTSPPPVFEAPDGYFGSPPTYVDIFAFGVMLFALFTYRFQWCPDLLPSYDIIQSIWDKYGSGDFETLAEVPELQHHFDEVLYKCLDARYASGADLLEALNRAREAWFADNPEMNAE</sequence>
<dbReference type="InterPro" id="IPR000719">
    <property type="entry name" value="Prot_kinase_dom"/>
</dbReference>
<dbReference type="Proteomes" id="UP001221142">
    <property type="component" value="Unassembled WGS sequence"/>
</dbReference>
<dbReference type="PANTHER" id="PTHR23257">
    <property type="entry name" value="SERINE-THREONINE PROTEIN KINASE"/>
    <property type="match status" value="1"/>
</dbReference>
<feature type="domain" description="Protein kinase" evidence="2">
    <location>
        <begin position="36"/>
        <end position="288"/>
    </location>
</feature>
<dbReference type="Gene3D" id="1.10.510.10">
    <property type="entry name" value="Transferase(Phosphotransferase) domain 1"/>
    <property type="match status" value="1"/>
</dbReference>
<dbReference type="EMBL" id="JARKIF010000018">
    <property type="protein sequence ID" value="KAJ7619551.1"/>
    <property type="molecule type" value="Genomic_DNA"/>
</dbReference>
<name>A0AAD7BFU9_9AGAR</name>
<reference evidence="3" key="1">
    <citation type="submission" date="2023-03" db="EMBL/GenBank/DDBJ databases">
        <title>Massive genome expansion in bonnet fungi (Mycena s.s.) driven by repeated elements and novel gene families across ecological guilds.</title>
        <authorList>
            <consortium name="Lawrence Berkeley National Laboratory"/>
            <person name="Harder C.B."/>
            <person name="Miyauchi S."/>
            <person name="Viragh M."/>
            <person name="Kuo A."/>
            <person name="Thoen E."/>
            <person name="Andreopoulos B."/>
            <person name="Lu D."/>
            <person name="Skrede I."/>
            <person name="Drula E."/>
            <person name="Henrissat B."/>
            <person name="Morin E."/>
            <person name="Kohler A."/>
            <person name="Barry K."/>
            <person name="LaButti K."/>
            <person name="Morin E."/>
            <person name="Salamov A."/>
            <person name="Lipzen A."/>
            <person name="Mereny Z."/>
            <person name="Hegedus B."/>
            <person name="Baldrian P."/>
            <person name="Stursova M."/>
            <person name="Weitz H."/>
            <person name="Taylor A."/>
            <person name="Grigoriev I.V."/>
            <person name="Nagy L.G."/>
            <person name="Martin F."/>
            <person name="Kauserud H."/>
        </authorList>
    </citation>
    <scope>NUCLEOTIDE SEQUENCE</scope>
    <source>
        <strain evidence="3">9284</strain>
    </source>
</reference>
<dbReference type="SUPFAM" id="SSF56112">
    <property type="entry name" value="Protein kinase-like (PK-like)"/>
    <property type="match status" value="1"/>
</dbReference>
<dbReference type="InterPro" id="IPR001245">
    <property type="entry name" value="Ser-Thr/Tyr_kinase_cat_dom"/>
</dbReference>
<organism evidence="3 4">
    <name type="scientific">Roridomyces roridus</name>
    <dbReference type="NCBI Taxonomy" id="1738132"/>
    <lineage>
        <taxon>Eukaryota</taxon>
        <taxon>Fungi</taxon>
        <taxon>Dikarya</taxon>
        <taxon>Basidiomycota</taxon>
        <taxon>Agaricomycotina</taxon>
        <taxon>Agaricomycetes</taxon>
        <taxon>Agaricomycetidae</taxon>
        <taxon>Agaricales</taxon>
        <taxon>Marasmiineae</taxon>
        <taxon>Mycenaceae</taxon>
        <taxon>Roridomyces</taxon>
    </lineage>
</organism>
<gene>
    <name evidence="3" type="ORF">FB45DRAFT_931064</name>
</gene>
<dbReference type="GO" id="GO:0005737">
    <property type="term" value="C:cytoplasm"/>
    <property type="evidence" value="ECO:0007669"/>
    <property type="project" value="TreeGrafter"/>
</dbReference>
<keyword evidence="4" id="KW-1185">Reference proteome</keyword>
<dbReference type="GO" id="GO:0005524">
    <property type="term" value="F:ATP binding"/>
    <property type="evidence" value="ECO:0007669"/>
    <property type="project" value="InterPro"/>
</dbReference>
<feature type="region of interest" description="Disordered" evidence="1">
    <location>
        <begin position="1"/>
        <end position="26"/>
    </location>
</feature>
<dbReference type="AlphaFoldDB" id="A0AAD7BFU9"/>